<feature type="region of interest" description="Disordered" evidence="1">
    <location>
        <begin position="74"/>
        <end position="97"/>
    </location>
</feature>
<dbReference type="Gene3D" id="3.40.50.300">
    <property type="entry name" value="P-loop containing nucleotide triphosphate hydrolases"/>
    <property type="match status" value="1"/>
</dbReference>
<comment type="caution">
    <text evidence="2">The sequence shown here is derived from an EMBL/GenBank/DDBJ whole genome shotgun (WGS) entry which is preliminary data.</text>
</comment>
<reference evidence="2" key="1">
    <citation type="submission" date="2020-10" db="EMBL/GenBank/DDBJ databases">
        <title>Taxonomic study of unclassified bacteria belonging to the class Ktedonobacteria.</title>
        <authorList>
            <person name="Yabe S."/>
            <person name="Wang C.M."/>
            <person name="Zheng Y."/>
            <person name="Sakai Y."/>
            <person name="Cavaletti L."/>
            <person name="Monciardini P."/>
            <person name="Donadio S."/>
        </authorList>
    </citation>
    <scope>NUCLEOTIDE SEQUENCE</scope>
    <source>
        <strain evidence="2">ID150040</strain>
    </source>
</reference>
<dbReference type="InterPro" id="IPR027417">
    <property type="entry name" value="P-loop_NTPase"/>
</dbReference>
<accession>A0A8J3IUU4</accession>
<evidence type="ECO:0000313" key="2">
    <source>
        <dbReference type="EMBL" id="GHO96616.1"/>
    </source>
</evidence>
<keyword evidence="3" id="KW-1185">Reference proteome</keyword>
<organism evidence="2 3">
    <name type="scientific">Reticulibacter mediterranei</name>
    <dbReference type="NCBI Taxonomy" id="2778369"/>
    <lineage>
        <taxon>Bacteria</taxon>
        <taxon>Bacillati</taxon>
        <taxon>Chloroflexota</taxon>
        <taxon>Ktedonobacteria</taxon>
        <taxon>Ktedonobacterales</taxon>
        <taxon>Reticulibacteraceae</taxon>
        <taxon>Reticulibacter</taxon>
    </lineage>
</organism>
<dbReference type="PANTHER" id="PTHR34301:SF8">
    <property type="entry name" value="ATPASE DOMAIN-CONTAINING PROTEIN"/>
    <property type="match status" value="1"/>
</dbReference>
<sequence length="1429" mass="163493">MKFVQHILSARKKDSNQDDITYAVPDEQGTVRMNGESSDTLYANPTDQQALPAQAIASYQAKKTLKNNQVRKNGKMKNVSPARKQDQNVAAKHKADEKYHAEIAKSQERSRKRQVRRKIREQLLALQAEGEQCESGQVIEFISEFLQDIELLREVVHEEAHHFSGVGDTTFVLQILQQYIAHGSMEKLSQQIAEYKLSKQLAQFMEQVKEVLSDPLVLLVSVSDQGPDLDAVTSQKIHQHILSLLGTVVHDFTIEGEFPFPRIDDYPLKLVFPLGYQMDCTLRLQADNMLQPYDLKDFQVAPLLPLPETKAVLEALQEDYTQLLAIKETAQQNAIFEYISHLGSLLITAYHYGYGQSRLVQDVLHEWRSTREDYALALGLRDIRAILQRHHTVILSQNIEGISLEVVLEAARDFYAQNSSLSYDVDFRYDGDLTDAVLPVEVWWRGISVGEINVHQSQALSSHDPEGTWLASQNSKHLLQVLHQALKKVLPLPDSSKQTALTSRAVEDFQTFAQSLARDLVQVKIQQADIATSPNTASQWFEDAKSYRHRKHKDRAEHFWLLARIYAEQDNESLLRCSLAEYCFGRGNQYYHEIRVDARPYLQLFLFLNDHMSRQERHNYVWSRYRTLSLYFSAYGFNVEPMAGSATEIAENFHNAFLNALPALHGQRQLEQAGYCLVNLAIANSSLIFELIDDVKKSHEQQCLQVMIRALQGMHVLRAEQFYCLRLLVHIDQHTGLNAVPSTMARVSLNTVEERRQIAIALLQLADAIPNIPMSSFTAQVSEEVKNTLAFSLLIEPFIFHTTQSVDESKLKARLVVELLGLPLANENIPYFIARAADLALLLNRFSESQDLKSSIGITIQETIRNARKRSTERLPGEYGDRVYQLLKRIESHVTAELARQVHDTWLEIRLVSDRALYVQGNTLITVEIRNAGGALAENLELEVQPQTGQYDIEEQHKIYKIEMSDKTALVQTEISIRPLVGINEKIDLAIALYYDTLKQKNKQAKLRPGENSIWLYAASEFRRIPQPYNIGDPATNWFYGRQEHLESIADNLRPGPKHDSSMIIYGLKRAGKTSIIKRFIDHTLGERQLGQSHVPIYIDLQKHPRAKNIKTNEDFLYFLMEAIVKSLTRDGYPTSITLSGDTFRADAFEQFIVTLELITEAIGDRHLLIVLDEFSTLYSILSTDGASEGLTPYLFSFLSNMTQHNSQLTFILIGTYVLMEMMRDPVRDLAKICIPRMISFLDEQSARQLIEKPVMRQENSYLGWLDYDPHAVDYIVTYTHSHPYLIQYICSMLVERMNNAKHNFVTINDAMALFNDIVIKPAYERSMLTFWDEFDPLQQKILAIIAAQARDIQTPVDINILAKTFKDFGEQISMYQIRQFCSSLADAEMLERSTITTEEAYSITIPLYQMWLKQNKPVRAVFDEPFSD</sequence>
<protein>
    <recommendedName>
        <fullName evidence="4">Orc1-like AAA ATPase domain-containing protein</fullName>
    </recommendedName>
</protein>
<dbReference type="PANTHER" id="PTHR34301">
    <property type="entry name" value="DNA-BINDING PROTEIN-RELATED"/>
    <property type="match status" value="1"/>
</dbReference>
<dbReference type="EMBL" id="BNJK01000001">
    <property type="protein sequence ID" value="GHO96616.1"/>
    <property type="molecule type" value="Genomic_DNA"/>
</dbReference>
<evidence type="ECO:0000313" key="3">
    <source>
        <dbReference type="Proteomes" id="UP000597444"/>
    </source>
</evidence>
<evidence type="ECO:0008006" key="4">
    <source>
        <dbReference type="Google" id="ProtNLM"/>
    </source>
</evidence>
<dbReference type="Proteomes" id="UP000597444">
    <property type="component" value="Unassembled WGS sequence"/>
</dbReference>
<gene>
    <name evidence="2" type="ORF">KSF_066640</name>
</gene>
<dbReference type="SUPFAM" id="SSF52540">
    <property type="entry name" value="P-loop containing nucleoside triphosphate hydrolases"/>
    <property type="match status" value="1"/>
</dbReference>
<name>A0A8J3IUU4_9CHLR</name>
<proteinExistence type="predicted"/>
<evidence type="ECO:0000256" key="1">
    <source>
        <dbReference type="SAM" id="MobiDB-lite"/>
    </source>
</evidence>